<evidence type="ECO:0008006" key="3">
    <source>
        <dbReference type="Google" id="ProtNLM"/>
    </source>
</evidence>
<protein>
    <recommendedName>
        <fullName evidence="3">Lipoprotein</fullName>
    </recommendedName>
</protein>
<evidence type="ECO:0000313" key="2">
    <source>
        <dbReference type="Proteomes" id="UP000239872"/>
    </source>
</evidence>
<gene>
    <name evidence="1" type="ORF">CJD36_010970</name>
</gene>
<dbReference type="AlphaFoldDB" id="A0A2S7SU96"/>
<proteinExistence type="predicted"/>
<comment type="caution">
    <text evidence="1">The sequence shown here is derived from an EMBL/GenBank/DDBJ whole genome shotgun (WGS) entry which is preliminary data.</text>
</comment>
<organism evidence="1 2">
    <name type="scientific">Flavipsychrobacter stenotrophus</name>
    <dbReference type="NCBI Taxonomy" id="2077091"/>
    <lineage>
        <taxon>Bacteria</taxon>
        <taxon>Pseudomonadati</taxon>
        <taxon>Bacteroidota</taxon>
        <taxon>Chitinophagia</taxon>
        <taxon>Chitinophagales</taxon>
        <taxon>Chitinophagaceae</taxon>
        <taxon>Flavipsychrobacter</taxon>
    </lineage>
</organism>
<evidence type="ECO:0000313" key="1">
    <source>
        <dbReference type="EMBL" id="PQJ10490.1"/>
    </source>
</evidence>
<reference evidence="1 2" key="1">
    <citation type="submission" date="2018-01" db="EMBL/GenBank/DDBJ databases">
        <title>A novel member of the phylum Bacteroidetes isolated from glacier ice.</title>
        <authorList>
            <person name="Liu Q."/>
            <person name="Xin Y.-H."/>
        </authorList>
    </citation>
    <scope>NUCLEOTIDE SEQUENCE [LARGE SCALE GENOMIC DNA]</scope>
    <source>
        <strain evidence="1 2">RB1R16</strain>
    </source>
</reference>
<name>A0A2S7SU96_9BACT</name>
<dbReference type="EMBL" id="PPSL01000003">
    <property type="protein sequence ID" value="PQJ10490.1"/>
    <property type="molecule type" value="Genomic_DNA"/>
</dbReference>
<dbReference type="PROSITE" id="PS51257">
    <property type="entry name" value="PROKAR_LIPOPROTEIN"/>
    <property type="match status" value="1"/>
</dbReference>
<sequence>MYIMKSIVLLGLSLLVTFLSCTKRVESVSKDLRYRASLHKIDYDRSLTNAWKGDSISILLISTLMLDGGLISENGSQIISIVDKIGEQKFCRVVHNCSPNDKQKIMINISSGFDYTPIKKYEFQDLSKVFPLVFAELSR</sequence>
<dbReference type="Proteomes" id="UP000239872">
    <property type="component" value="Unassembled WGS sequence"/>
</dbReference>
<keyword evidence="2" id="KW-1185">Reference proteome</keyword>
<accession>A0A2S7SU96</accession>